<name>A0A5S5E1A6_9FLAO</name>
<dbReference type="Pfam" id="PF02556">
    <property type="entry name" value="SecB"/>
    <property type="match status" value="1"/>
</dbReference>
<dbReference type="GO" id="GO:0015031">
    <property type="term" value="P:protein transport"/>
    <property type="evidence" value="ECO:0007669"/>
    <property type="project" value="UniProtKB-KW"/>
</dbReference>
<protein>
    <submittedName>
        <fullName evidence="5">Preprotein translocase subunit SecB</fullName>
    </submittedName>
</protein>
<dbReference type="EMBL" id="VNIA01000001">
    <property type="protein sequence ID" value="TYQ00420.1"/>
    <property type="molecule type" value="Genomic_DNA"/>
</dbReference>
<evidence type="ECO:0000256" key="4">
    <source>
        <dbReference type="ARBA" id="ARBA00023010"/>
    </source>
</evidence>
<dbReference type="Proteomes" id="UP000323136">
    <property type="component" value="Unassembled WGS sequence"/>
</dbReference>
<dbReference type="OrthoDB" id="983047at2"/>
<dbReference type="GO" id="GO:0051262">
    <property type="term" value="P:protein tetramerization"/>
    <property type="evidence" value="ECO:0007669"/>
    <property type="project" value="InterPro"/>
</dbReference>
<dbReference type="SUPFAM" id="SSF54611">
    <property type="entry name" value="SecB-like"/>
    <property type="match status" value="1"/>
</dbReference>
<organism evidence="5 6">
    <name type="scientific">Tenacibaculum adriaticum</name>
    <dbReference type="NCBI Taxonomy" id="413713"/>
    <lineage>
        <taxon>Bacteria</taxon>
        <taxon>Pseudomonadati</taxon>
        <taxon>Bacteroidota</taxon>
        <taxon>Flavobacteriia</taxon>
        <taxon>Flavobacteriales</taxon>
        <taxon>Flavobacteriaceae</taxon>
        <taxon>Tenacibaculum</taxon>
    </lineage>
</organism>
<dbReference type="Gene3D" id="3.10.420.10">
    <property type="entry name" value="SecB-like"/>
    <property type="match status" value="1"/>
</dbReference>
<sequence length="137" mass="15399">MTETKKASFTLKKFAVPNFSYNESKENPELNLSFDVSGEYQKADGIFNLILDFKGNNGDNNQNVISAKVVGIFKFSEVIDLKEIPEYFYTNAIAIIFPYLRSFVSTLTLQANTGVIILETLNLTGLKNVLKEKTKTI</sequence>
<keyword evidence="6" id="KW-1185">Reference proteome</keyword>
<accession>A0A5S5E1A6</accession>
<evidence type="ECO:0000256" key="1">
    <source>
        <dbReference type="ARBA" id="ARBA00009990"/>
    </source>
</evidence>
<gene>
    <name evidence="5" type="ORF">C7447_1011034</name>
</gene>
<evidence type="ECO:0000256" key="2">
    <source>
        <dbReference type="ARBA" id="ARBA00022448"/>
    </source>
</evidence>
<proteinExistence type="inferred from homology"/>
<evidence type="ECO:0000313" key="5">
    <source>
        <dbReference type="EMBL" id="TYQ00420.1"/>
    </source>
</evidence>
<keyword evidence="3" id="KW-0653">Protein transport</keyword>
<reference evidence="5 6" key="1">
    <citation type="submission" date="2019-07" db="EMBL/GenBank/DDBJ databases">
        <title>Genomic Encyclopedia of Type Strains, Phase IV (KMG-IV): sequencing the most valuable type-strain genomes for metagenomic binning, comparative biology and taxonomic classification.</title>
        <authorList>
            <person name="Goeker M."/>
        </authorList>
    </citation>
    <scope>NUCLEOTIDE SEQUENCE [LARGE SCALE GENOMIC DNA]</scope>
    <source>
        <strain evidence="5 6">DSM 18961</strain>
    </source>
</reference>
<dbReference type="RefSeq" id="WP_148869362.1">
    <property type="nucleotide sequence ID" value="NZ_VNIA01000001.1"/>
</dbReference>
<evidence type="ECO:0000313" key="6">
    <source>
        <dbReference type="Proteomes" id="UP000323136"/>
    </source>
</evidence>
<keyword evidence="4" id="KW-0811">Translocation</keyword>
<comment type="similarity">
    <text evidence="1">Belongs to the SecB family.</text>
</comment>
<keyword evidence="2" id="KW-0813">Transport</keyword>
<evidence type="ECO:0000256" key="3">
    <source>
        <dbReference type="ARBA" id="ARBA00022927"/>
    </source>
</evidence>
<comment type="caution">
    <text evidence="5">The sequence shown here is derived from an EMBL/GenBank/DDBJ whole genome shotgun (WGS) entry which is preliminary data.</text>
</comment>
<dbReference type="AlphaFoldDB" id="A0A5S5E1A6"/>
<dbReference type="GO" id="GO:0051082">
    <property type="term" value="F:unfolded protein binding"/>
    <property type="evidence" value="ECO:0007669"/>
    <property type="project" value="InterPro"/>
</dbReference>
<dbReference type="InterPro" id="IPR003708">
    <property type="entry name" value="SecB"/>
</dbReference>
<dbReference type="InterPro" id="IPR035958">
    <property type="entry name" value="SecB-like_sf"/>
</dbReference>